<evidence type="ECO:0000313" key="2">
    <source>
        <dbReference type="EMBL" id="KAH7036303.1"/>
    </source>
</evidence>
<dbReference type="EMBL" id="JAGTJR010000036">
    <property type="protein sequence ID" value="KAH7036303.1"/>
    <property type="molecule type" value="Genomic_DNA"/>
</dbReference>
<proteinExistence type="predicted"/>
<gene>
    <name evidence="2" type="ORF">B0J12DRAFT_703532</name>
</gene>
<feature type="region of interest" description="Disordered" evidence="1">
    <location>
        <begin position="1"/>
        <end position="49"/>
    </location>
</feature>
<sequence>MKWLQTRTAGSSSRGKGILRLPLKSTVPQSSPSAEPRGSQSTATRASADLQDGRGAVVFGNYTAITTNKEYCRRSLWRYQSWAPPPHVPIANHPSTKSPPDLAPSHAGLSQTGARNSWEGQSPYLMDKTSSTSGRHGSRGEADREQEALVGALWSHVSHELPAVDGIAPGQLFALLSCSAARDRWCLAWDDIATHGRAGPTGNPGTLAVGTSKKVAMPQSASRRARLAASVHHQRGLRACTSLYCASDRTSARNTGRAPLPVCQPPPFGLDACQPARKAAPARFDLAAPAWLRLHGSGLSAAPDVLCVTGPRVTGRATPLRTKRARRTSLVLLISILAVRLSTRRQRLTRAPRRPGAVPVAPQFAAAACPPIY</sequence>
<protein>
    <submittedName>
        <fullName evidence="2">Uncharacterized protein</fullName>
    </submittedName>
</protein>
<feature type="compositionally biased region" description="Polar residues" evidence="1">
    <location>
        <begin position="26"/>
        <end position="45"/>
    </location>
</feature>
<reference evidence="2 3" key="1">
    <citation type="journal article" date="2021" name="Nat. Commun.">
        <title>Genetic determinants of endophytism in the Arabidopsis root mycobiome.</title>
        <authorList>
            <person name="Mesny F."/>
            <person name="Miyauchi S."/>
            <person name="Thiergart T."/>
            <person name="Pickel B."/>
            <person name="Atanasova L."/>
            <person name="Karlsson M."/>
            <person name="Huettel B."/>
            <person name="Barry K.W."/>
            <person name="Haridas S."/>
            <person name="Chen C."/>
            <person name="Bauer D."/>
            <person name="Andreopoulos W."/>
            <person name="Pangilinan J."/>
            <person name="LaButti K."/>
            <person name="Riley R."/>
            <person name="Lipzen A."/>
            <person name="Clum A."/>
            <person name="Drula E."/>
            <person name="Henrissat B."/>
            <person name="Kohler A."/>
            <person name="Grigoriev I.V."/>
            <person name="Martin F.M."/>
            <person name="Hacquard S."/>
        </authorList>
    </citation>
    <scope>NUCLEOTIDE SEQUENCE [LARGE SCALE GENOMIC DNA]</scope>
    <source>
        <strain evidence="2 3">MPI-SDFR-AT-0080</strain>
    </source>
</reference>
<keyword evidence="3" id="KW-1185">Reference proteome</keyword>
<dbReference type="Proteomes" id="UP000774617">
    <property type="component" value="Unassembled WGS sequence"/>
</dbReference>
<accession>A0ABQ8FYD4</accession>
<evidence type="ECO:0000313" key="3">
    <source>
        <dbReference type="Proteomes" id="UP000774617"/>
    </source>
</evidence>
<evidence type="ECO:0000256" key="1">
    <source>
        <dbReference type="SAM" id="MobiDB-lite"/>
    </source>
</evidence>
<feature type="compositionally biased region" description="Polar residues" evidence="1">
    <location>
        <begin position="1"/>
        <end position="14"/>
    </location>
</feature>
<feature type="compositionally biased region" description="Polar residues" evidence="1">
    <location>
        <begin position="108"/>
        <end position="120"/>
    </location>
</feature>
<name>A0ABQ8FYD4_9PEZI</name>
<organism evidence="2 3">
    <name type="scientific">Macrophomina phaseolina</name>
    <dbReference type="NCBI Taxonomy" id="35725"/>
    <lineage>
        <taxon>Eukaryota</taxon>
        <taxon>Fungi</taxon>
        <taxon>Dikarya</taxon>
        <taxon>Ascomycota</taxon>
        <taxon>Pezizomycotina</taxon>
        <taxon>Dothideomycetes</taxon>
        <taxon>Dothideomycetes incertae sedis</taxon>
        <taxon>Botryosphaeriales</taxon>
        <taxon>Botryosphaeriaceae</taxon>
        <taxon>Macrophomina</taxon>
    </lineage>
</organism>
<feature type="region of interest" description="Disordered" evidence="1">
    <location>
        <begin position="88"/>
        <end position="144"/>
    </location>
</feature>
<comment type="caution">
    <text evidence="2">The sequence shown here is derived from an EMBL/GenBank/DDBJ whole genome shotgun (WGS) entry which is preliminary data.</text>
</comment>